<organism evidence="1 2">
    <name type="scientific">Terrilactibacillus laevilacticus</name>
    <dbReference type="NCBI Taxonomy" id="1380157"/>
    <lineage>
        <taxon>Bacteria</taxon>
        <taxon>Bacillati</taxon>
        <taxon>Bacillota</taxon>
        <taxon>Bacilli</taxon>
        <taxon>Bacillales</taxon>
        <taxon>Bacillaceae</taxon>
        <taxon>Terrilactibacillus</taxon>
    </lineage>
</organism>
<dbReference type="EMBL" id="JBHUMR010000014">
    <property type="protein sequence ID" value="MFD2617872.1"/>
    <property type="molecule type" value="Genomic_DNA"/>
</dbReference>
<comment type="caution">
    <text evidence="1">The sequence shown here is derived from an EMBL/GenBank/DDBJ whole genome shotgun (WGS) entry which is preliminary data.</text>
</comment>
<evidence type="ECO:0000313" key="1">
    <source>
        <dbReference type="EMBL" id="MFD2617872.1"/>
    </source>
</evidence>
<protein>
    <submittedName>
        <fullName evidence="1">Uncharacterized protein</fullName>
    </submittedName>
</protein>
<keyword evidence="2" id="KW-1185">Reference proteome</keyword>
<gene>
    <name evidence="1" type="ORF">ACFSTF_11195</name>
</gene>
<evidence type="ECO:0000313" key="2">
    <source>
        <dbReference type="Proteomes" id="UP001597458"/>
    </source>
</evidence>
<sequence length="69" mass="8039">MKEKESIDDLVDQGYKIIGIKEDLSGAHVHFDYIDHDNRSVKTKVLHVLSADARKYFTTLLFAKEKRFN</sequence>
<accession>A0ABW5PT58</accession>
<proteinExistence type="predicted"/>
<dbReference type="Proteomes" id="UP001597458">
    <property type="component" value="Unassembled WGS sequence"/>
</dbReference>
<name>A0ABW5PT58_9BACI</name>
<reference evidence="2" key="1">
    <citation type="journal article" date="2019" name="Int. J. Syst. Evol. Microbiol.">
        <title>The Global Catalogue of Microorganisms (GCM) 10K type strain sequencing project: providing services to taxonomists for standard genome sequencing and annotation.</title>
        <authorList>
            <consortium name="The Broad Institute Genomics Platform"/>
            <consortium name="The Broad Institute Genome Sequencing Center for Infectious Disease"/>
            <person name="Wu L."/>
            <person name="Ma J."/>
        </authorList>
    </citation>
    <scope>NUCLEOTIDE SEQUENCE [LARGE SCALE GENOMIC DNA]</scope>
    <source>
        <strain evidence="2">TISTR 2241</strain>
    </source>
</reference>
<dbReference type="RefSeq" id="WP_386081901.1">
    <property type="nucleotide sequence ID" value="NZ_JBHUMR010000014.1"/>
</dbReference>